<dbReference type="SUPFAM" id="SSF88713">
    <property type="entry name" value="Glycoside hydrolase/deacetylase"/>
    <property type="match status" value="1"/>
</dbReference>
<dbReference type="AlphaFoldDB" id="A0A1M6K2J8"/>
<keyword evidence="1" id="KW-0472">Membrane</keyword>
<dbReference type="PANTHER" id="PTHR10587:SF137">
    <property type="entry name" value="4-DEOXY-4-FORMAMIDO-L-ARABINOSE-PHOSPHOUNDECAPRENOL DEFORMYLASE ARND-RELATED"/>
    <property type="match status" value="1"/>
</dbReference>
<evidence type="ECO:0000259" key="2">
    <source>
        <dbReference type="PROSITE" id="PS51677"/>
    </source>
</evidence>
<dbReference type="InterPro" id="IPR011330">
    <property type="entry name" value="Glyco_hydro/deAcase_b/a-brl"/>
</dbReference>
<dbReference type="Pfam" id="PF01522">
    <property type="entry name" value="Polysacc_deac_1"/>
    <property type="match status" value="1"/>
</dbReference>
<name>A0A1M6K2J8_9BURK</name>
<accession>A0A1M6K2J8</accession>
<keyword evidence="1" id="KW-0812">Transmembrane</keyword>
<dbReference type="Gene3D" id="3.20.20.370">
    <property type="entry name" value="Glycoside hydrolase/deacetylase"/>
    <property type="match status" value="1"/>
</dbReference>
<organism evidence="3 4">
    <name type="scientific">Paraburkholderia terricola</name>
    <dbReference type="NCBI Taxonomy" id="169427"/>
    <lineage>
        <taxon>Bacteria</taxon>
        <taxon>Pseudomonadati</taxon>
        <taxon>Pseudomonadota</taxon>
        <taxon>Betaproteobacteria</taxon>
        <taxon>Burkholderiales</taxon>
        <taxon>Burkholderiaceae</taxon>
        <taxon>Paraburkholderia</taxon>
    </lineage>
</organism>
<evidence type="ECO:0000313" key="3">
    <source>
        <dbReference type="EMBL" id="SHJ53148.1"/>
    </source>
</evidence>
<dbReference type="STRING" id="169427.SAMN05192548_100323"/>
<dbReference type="InterPro" id="IPR050248">
    <property type="entry name" value="Polysacc_deacetylase_ArnD"/>
</dbReference>
<dbReference type="GO" id="GO:0005975">
    <property type="term" value="P:carbohydrate metabolic process"/>
    <property type="evidence" value="ECO:0007669"/>
    <property type="project" value="InterPro"/>
</dbReference>
<dbReference type="Proteomes" id="UP000184395">
    <property type="component" value="Unassembled WGS sequence"/>
</dbReference>
<protein>
    <submittedName>
        <fullName evidence="3">Peptidoglycan/xylan/chitin deacetylase, PgdA/CDA1 family</fullName>
    </submittedName>
</protein>
<feature type="transmembrane region" description="Helical" evidence="1">
    <location>
        <begin position="26"/>
        <end position="45"/>
    </location>
</feature>
<dbReference type="CDD" id="cd10917">
    <property type="entry name" value="CE4_NodB_like_6s_7s"/>
    <property type="match status" value="1"/>
</dbReference>
<dbReference type="RefSeq" id="WP_073427463.1">
    <property type="nucleotide sequence ID" value="NZ_CADFGY010000001.1"/>
</dbReference>
<dbReference type="PANTHER" id="PTHR10587">
    <property type="entry name" value="GLYCOSYL TRANSFERASE-RELATED"/>
    <property type="match status" value="1"/>
</dbReference>
<sequence length="285" mass="31435">MKDLSTPPPAGEATPPRRWPNTGYPAMLTATAAWHVFVLAGWLLAPAAWPWWLAAIFVNHAIFTVAGLLPRTSLLGPNWTRLPAAARNADAIALTIDDGPDPAVTPQVLDLLDTFGVRATFFCIGENARRHPELTREIVARGHALENHSQVHVHTFSVTLPGALTREIDAAQRTLEELGGARPMFFRAPAGLRNIFLEPVLRKLDLRLASWTRRGYDTRERDPQVVTRRLIDGLAPRDILLLHDGNAALTVEGKPLILAVLPRVIDAARKQGLRFVTLREARIDG</sequence>
<evidence type="ECO:0000313" key="4">
    <source>
        <dbReference type="Proteomes" id="UP000184395"/>
    </source>
</evidence>
<feature type="domain" description="NodB homology" evidence="2">
    <location>
        <begin position="90"/>
        <end position="276"/>
    </location>
</feature>
<dbReference type="InterPro" id="IPR002509">
    <property type="entry name" value="NODB_dom"/>
</dbReference>
<proteinExistence type="predicted"/>
<feature type="transmembrane region" description="Helical" evidence="1">
    <location>
        <begin position="51"/>
        <end position="69"/>
    </location>
</feature>
<dbReference type="GO" id="GO:0016810">
    <property type="term" value="F:hydrolase activity, acting on carbon-nitrogen (but not peptide) bonds"/>
    <property type="evidence" value="ECO:0007669"/>
    <property type="project" value="InterPro"/>
</dbReference>
<gene>
    <name evidence="3" type="ORF">SAMN05192548_100323</name>
</gene>
<keyword evidence="1" id="KW-1133">Transmembrane helix</keyword>
<dbReference type="OrthoDB" id="276604at2"/>
<reference evidence="3 4" key="1">
    <citation type="submission" date="2016-11" db="EMBL/GenBank/DDBJ databases">
        <authorList>
            <person name="Jaros S."/>
            <person name="Januszkiewicz K."/>
            <person name="Wedrychowicz H."/>
        </authorList>
    </citation>
    <scope>NUCLEOTIDE SEQUENCE [LARGE SCALE GENOMIC DNA]</scope>
    <source>
        <strain evidence="3 4">LMG 20594</strain>
    </source>
</reference>
<evidence type="ECO:0000256" key="1">
    <source>
        <dbReference type="SAM" id="Phobius"/>
    </source>
</evidence>
<dbReference type="PROSITE" id="PS51677">
    <property type="entry name" value="NODB"/>
    <property type="match status" value="1"/>
</dbReference>
<dbReference type="EMBL" id="FRAB01000003">
    <property type="protein sequence ID" value="SHJ53148.1"/>
    <property type="molecule type" value="Genomic_DNA"/>
</dbReference>